<keyword evidence="1" id="KW-1133">Transmembrane helix</keyword>
<dbReference type="RefSeq" id="WP_229642152.1">
    <property type="nucleotide sequence ID" value="NZ_JADWDC010000064.1"/>
</dbReference>
<gene>
    <name evidence="2" type="ORF">I4641_18945</name>
</gene>
<proteinExistence type="predicted"/>
<name>A0A964FGL4_9CYAN</name>
<keyword evidence="1" id="KW-0472">Membrane</keyword>
<dbReference type="Proteomes" id="UP000729733">
    <property type="component" value="Unassembled WGS sequence"/>
</dbReference>
<feature type="transmembrane region" description="Helical" evidence="1">
    <location>
        <begin position="36"/>
        <end position="58"/>
    </location>
</feature>
<protein>
    <submittedName>
        <fullName evidence="2">Uncharacterized protein</fullName>
    </submittedName>
</protein>
<sequence>MNSQTGFIIKILLFSTALSVLIKYGGRYLPIQPTNAIATIIVILPSLIIGLILGWQYLNPKV</sequence>
<feature type="transmembrane region" description="Helical" evidence="1">
    <location>
        <begin position="6"/>
        <end position="24"/>
    </location>
</feature>
<keyword evidence="3" id="KW-1185">Reference proteome</keyword>
<keyword evidence="1" id="KW-0812">Transmembrane</keyword>
<comment type="caution">
    <text evidence="2">The sequence shown here is derived from an EMBL/GenBank/DDBJ whole genome shotgun (WGS) entry which is preliminary data.</text>
</comment>
<evidence type="ECO:0000313" key="3">
    <source>
        <dbReference type="Proteomes" id="UP000729733"/>
    </source>
</evidence>
<organism evidence="2 3">
    <name type="scientific">Waterburya agarophytonicola KI4</name>
    <dbReference type="NCBI Taxonomy" id="2874699"/>
    <lineage>
        <taxon>Bacteria</taxon>
        <taxon>Bacillati</taxon>
        <taxon>Cyanobacteriota</taxon>
        <taxon>Cyanophyceae</taxon>
        <taxon>Pleurocapsales</taxon>
        <taxon>Hyellaceae</taxon>
        <taxon>Waterburya</taxon>
        <taxon>Waterburya agarophytonicola</taxon>
    </lineage>
</organism>
<evidence type="ECO:0000256" key="1">
    <source>
        <dbReference type="SAM" id="Phobius"/>
    </source>
</evidence>
<evidence type="ECO:0000313" key="2">
    <source>
        <dbReference type="EMBL" id="MCC0179050.1"/>
    </source>
</evidence>
<dbReference type="EMBL" id="JADWDC010000064">
    <property type="protein sequence ID" value="MCC0179050.1"/>
    <property type="molecule type" value="Genomic_DNA"/>
</dbReference>
<accession>A0A964FGL4</accession>
<reference evidence="2" key="1">
    <citation type="journal article" date="2021" name="Antonie Van Leeuwenhoek">
        <title>Draft genome and description of Waterburya agarophytonicola gen. nov. sp. nov. (Pleurocapsales, Cyanobacteria): a seaweed symbiont.</title>
        <authorList>
            <person name="Bonthond G."/>
            <person name="Shalygin S."/>
            <person name="Bayer T."/>
            <person name="Weinberger F."/>
        </authorList>
    </citation>
    <scope>NUCLEOTIDE SEQUENCE</scope>
    <source>
        <strain evidence="2">KI4</strain>
    </source>
</reference>
<dbReference type="AlphaFoldDB" id="A0A964FGL4"/>